<organism evidence="2 3">
    <name type="scientific">Sinomonas terricola</name>
    <dbReference type="NCBI Taxonomy" id="3110330"/>
    <lineage>
        <taxon>Bacteria</taxon>
        <taxon>Bacillati</taxon>
        <taxon>Actinomycetota</taxon>
        <taxon>Actinomycetes</taxon>
        <taxon>Micrococcales</taxon>
        <taxon>Micrococcaceae</taxon>
        <taxon>Sinomonas</taxon>
    </lineage>
</organism>
<dbReference type="InterPro" id="IPR000683">
    <property type="entry name" value="Gfo/Idh/MocA-like_OxRdtase_N"/>
</dbReference>
<dbReference type="SUPFAM" id="SSF51735">
    <property type="entry name" value="NAD(P)-binding Rossmann-fold domains"/>
    <property type="match status" value="1"/>
</dbReference>
<sequence length="355" mass="37664">MPPTSHAEERSSIIGVGFLGAGPVTQAIHLPSLARLTDLFDVAHVMDVDGDVAAEVARRVDARHSTSLEELLADPRVDVVAICSPHKFHASQVIAACRAGKKAVLCEKPLAVSGEEATEIAAVSAETGVPIIVGAMHTFDPGWLAAERLMGSLPETAHTLRSSIVLPPNARFEDFATEVIARPSFPKPDFSDPAVVAATLEGGILGLAIHDLPLVRRFVPRFDDLEMLRAEVVEPFGYVFLLRTGGRTIELTAAMNATWKPEWTFEAIGPDSQLTVTFTPSYVQAGSAIAEFTASGATSVAGPFGHNGYEGEWRRIAGIVRGTDDAPDAATLIDDLRFALAIVDGARSRVLGVAA</sequence>
<keyword evidence="3" id="KW-1185">Reference proteome</keyword>
<proteinExistence type="predicted"/>
<gene>
    <name evidence="2" type="ORF">SPF06_09505</name>
</gene>
<evidence type="ECO:0000313" key="2">
    <source>
        <dbReference type="EMBL" id="MEA5454955.1"/>
    </source>
</evidence>
<dbReference type="PANTHER" id="PTHR43377">
    <property type="entry name" value="BILIVERDIN REDUCTASE A"/>
    <property type="match status" value="1"/>
</dbReference>
<evidence type="ECO:0000313" key="3">
    <source>
        <dbReference type="Proteomes" id="UP001304769"/>
    </source>
</evidence>
<dbReference type="RefSeq" id="WP_323278810.1">
    <property type="nucleotide sequence ID" value="NZ_JAYGGQ010000006.1"/>
</dbReference>
<dbReference type="InterPro" id="IPR051450">
    <property type="entry name" value="Gfo/Idh/MocA_Oxidoreductases"/>
</dbReference>
<accession>A0ABU5T5W2</accession>
<dbReference type="Proteomes" id="UP001304769">
    <property type="component" value="Unassembled WGS sequence"/>
</dbReference>
<name>A0ABU5T5W2_9MICC</name>
<reference evidence="2 3" key="1">
    <citation type="submission" date="2023-12" db="EMBL/GenBank/DDBJ databases">
        <title>Sinomonas terricola sp. nov, isolated from litchi orchard soil in Guangdong, PR China.</title>
        <authorList>
            <person name="Jiaxin W."/>
            <person name="Yang Z."/>
            <person name="Honghui Z."/>
        </authorList>
    </citation>
    <scope>NUCLEOTIDE SEQUENCE [LARGE SCALE GENOMIC DNA]</scope>
    <source>
        <strain evidence="2 3">JGH33</strain>
    </source>
</reference>
<dbReference type="Pfam" id="PF01408">
    <property type="entry name" value="GFO_IDH_MocA"/>
    <property type="match status" value="1"/>
</dbReference>
<dbReference type="Gene3D" id="3.40.50.720">
    <property type="entry name" value="NAD(P)-binding Rossmann-like Domain"/>
    <property type="match status" value="1"/>
</dbReference>
<evidence type="ECO:0000259" key="1">
    <source>
        <dbReference type="Pfam" id="PF01408"/>
    </source>
</evidence>
<dbReference type="EMBL" id="JAYGGQ010000006">
    <property type="protein sequence ID" value="MEA5454955.1"/>
    <property type="molecule type" value="Genomic_DNA"/>
</dbReference>
<dbReference type="PANTHER" id="PTHR43377:SF1">
    <property type="entry name" value="BILIVERDIN REDUCTASE A"/>
    <property type="match status" value="1"/>
</dbReference>
<feature type="domain" description="Gfo/Idh/MocA-like oxidoreductase N-terminal" evidence="1">
    <location>
        <begin position="15"/>
        <end position="134"/>
    </location>
</feature>
<dbReference type="InterPro" id="IPR036291">
    <property type="entry name" value="NAD(P)-bd_dom_sf"/>
</dbReference>
<comment type="caution">
    <text evidence="2">The sequence shown here is derived from an EMBL/GenBank/DDBJ whole genome shotgun (WGS) entry which is preliminary data.</text>
</comment>
<protein>
    <submittedName>
        <fullName evidence="2">Gfo/Idh/MocA family oxidoreductase</fullName>
    </submittedName>
</protein>